<proteinExistence type="predicted"/>
<evidence type="ECO:0000313" key="3">
    <source>
        <dbReference type="EMBL" id="MBC2835774.1"/>
    </source>
</evidence>
<comment type="caution">
    <text evidence="3">The sequence shown here is derived from an EMBL/GenBank/DDBJ whole genome shotgun (WGS) entry which is preliminary data.</text>
</comment>
<accession>A0A842I9K1</accession>
<dbReference type="AlphaFoldDB" id="A0A842I9K1"/>
<keyword evidence="4" id="KW-1185">Reference proteome</keyword>
<dbReference type="RefSeq" id="WP_185797351.1">
    <property type="nucleotide sequence ID" value="NZ_JACLQD010000002.1"/>
</dbReference>
<feature type="domain" description="Putative Flp pilus-assembly TadG-like N-terminal" evidence="2">
    <location>
        <begin position="22"/>
        <end position="67"/>
    </location>
</feature>
<keyword evidence="1" id="KW-0472">Membrane</keyword>
<evidence type="ECO:0000313" key="4">
    <source>
        <dbReference type="Proteomes" id="UP000555411"/>
    </source>
</evidence>
<dbReference type="InterPro" id="IPR028087">
    <property type="entry name" value="Tad_N"/>
</dbReference>
<evidence type="ECO:0000259" key="2">
    <source>
        <dbReference type="Pfam" id="PF13400"/>
    </source>
</evidence>
<protein>
    <submittedName>
        <fullName evidence="3">Pilus assembly protein</fullName>
    </submittedName>
</protein>
<gene>
    <name evidence="3" type="ORF">H7F16_09690</name>
</gene>
<name>A0A842I9K1_9RHOB</name>
<dbReference type="EMBL" id="JACLQD010000002">
    <property type="protein sequence ID" value="MBC2835774.1"/>
    <property type="molecule type" value="Genomic_DNA"/>
</dbReference>
<feature type="transmembrane region" description="Helical" evidence="1">
    <location>
        <begin position="21"/>
        <end position="43"/>
    </location>
</feature>
<dbReference type="Proteomes" id="UP000555411">
    <property type="component" value="Unassembled WGS sequence"/>
</dbReference>
<sequence>MFAQLTRRLRTALGRYRQDSRGSVIILAAILFPVVIGGLGLWVETGYWYHIQRRVQHIADVSAHAAGVRIRAGDSKAQATAAARYIATQAGFPAAGTLTVNIPPLSGAKKGNPNAIEVILSENHARWFTALFETGDVALAGRAVTVIEGDATACMLALSGAANGAVSVGGSTNVTLTGCDIASNSVSNTSYSMGGMGSAITTGCIHTVGGASVNSGLTLTSCPSVITNAARARDPYSNLPEPAIIGACKPKNVGNNQNPTTLTPTDVHPLGGGLKSMRFCNGFDVRGEVTLMPGLYIVEGGNLTVNGGSLTSTTAAKLSGAGVTFYLASSEVDVRLNGNVTLGLSAPTTGPLSGVLFFGARTATTASHIINGSSGSVLQGAIYTPASAIQFSGDSAGTNGCTQVIASTITLTGNSTLKATCASAGTRDLWASEIVRLYE</sequence>
<dbReference type="Pfam" id="PF13400">
    <property type="entry name" value="Tad"/>
    <property type="match status" value="1"/>
</dbReference>
<keyword evidence="1" id="KW-0812">Transmembrane</keyword>
<reference evidence="3 4" key="1">
    <citation type="journal article" date="2017" name="Int. J. Syst. Evol. Microbiol.">
        <title>Gemmobacter straminiformis sp. nov., isolated from an artificial fountain.</title>
        <authorList>
            <person name="Kang J.Y."/>
            <person name="Kim M.J."/>
            <person name="Chun J."/>
            <person name="Son K.P."/>
            <person name="Jahng K.Y."/>
        </authorList>
    </citation>
    <scope>NUCLEOTIDE SEQUENCE [LARGE SCALE GENOMIC DNA]</scope>
    <source>
        <strain evidence="3 4">CAM-8</strain>
    </source>
</reference>
<keyword evidence="1" id="KW-1133">Transmembrane helix</keyword>
<organism evidence="3 4">
    <name type="scientific">Paragemmobacter straminiformis</name>
    <dbReference type="NCBI Taxonomy" id="2045119"/>
    <lineage>
        <taxon>Bacteria</taxon>
        <taxon>Pseudomonadati</taxon>
        <taxon>Pseudomonadota</taxon>
        <taxon>Alphaproteobacteria</taxon>
        <taxon>Rhodobacterales</taxon>
        <taxon>Paracoccaceae</taxon>
        <taxon>Paragemmobacter</taxon>
    </lineage>
</organism>
<evidence type="ECO:0000256" key="1">
    <source>
        <dbReference type="SAM" id="Phobius"/>
    </source>
</evidence>